<feature type="compositionally biased region" description="Low complexity" evidence="1">
    <location>
        <begin position="261"/>
        <end position="289"/>
    </location>
</feature>
<reference evidence="2 3" key="1">
    <citation type="journal article" date="2018" name="Nat. Ecol. Evol.">
        <title>Pezizomycetes genomes reveal the molecular basis of ectomycorrhizal truffle lifestyle.</title>
        <authorList>
            <person name="Murat C."/>
            <person name="Payen T."/>
            <person name="Noel B."/>
            <person name="Kuo A."/>
            <person name="Morin E."/>
            <person name="Chen J."/>
            <person name="Kohler A."/>
            <person name="Krizsan K."/>
            <person name="Balestrini R."/>
            <person name="Da Silva C."/>
            <person name="Montanini B."/>
            <person name="Hainaut M."/>
            <person name="Levati E."/>
            <person name="Barry K.W."/>
            <person name="Belfiori B."/>
            <person name="Cichocki N."/>
            <person name="Clum A."/>
            <person name="Dockter R.B."/>
            <person name="Fauchery L."/>
            <person name="Guy J."/>
            <person name="Iotti M."/>
            <person name="Le Tacon F."/>
            <person name="Lindquist E.A."/>
            <person name="Lipzen A."/>
            <person name="Malagnac F."/>
            <person name="Mello A."/>
            <person name="Molinier V."/>
            <person name="Miyauchi S."/>
            <person name="Poulain J."/>
            <person name="Riccioni C."/>
            <person name="Rubini A."/>
            <person name="Sitrit Y."/>
            <person name="Splivallo R."/>
            <person name="Traeger S."/>
            <person name="Wang M."/>
            <person name="Zifcakova L."/>
            <person name="Wipf D."/>
            <person name="Zambonelli A."/>
            <person name="Paolocci F."/>
            <person name="Nowrousian M."/>
            <person name="Ottonello S."/>
            <person name="Baldrian P."/>
            <person name="Spatafora J.W."/>
            <person name="Henrissat B."/>
            <person name="Nagy L.G."/>
            <person name="Aury J.M."/>
            <person name="Wincker P."/>
            <person name="Grigoriev I.V."/>
            <person name="Bonfante P."/>
            <person name="Martin F.M."/>
        </authorList>
    </citation>
    <scope>NUCLEOTIDE SEQUENCE [LARGE SCALE GENOMIC DNA]</scope>
    <source>
        <strain evidence="2 3">RN42</strain>
    </source>
</reference>
<evidence type="ECO:0000256" key="1">
    <source>
        <dbReference type="SAM" id="MobiDB-lite"/>
    </source>
</evidence>
<evidence type="ECO:0000313" key="3">
    <source>
        <dbReference type="Proteomes" id="UP000275078"/>
    </source>
</evidence>
<keyword evidence="3" id="KW-1185">Reference proteome</keyword>
<feature type="region of interest" description="Disordered" evidence="1">
    <location>
        <begin position="229"/>
        <end position="291"/>
    </location>
</feature>
<accession>A0A3N4I7G2</accession>
<sequence length="355" mass="38193">MPPTFMATITGALQLDENISPSLGFRQQFKTTLPPAHDLAIHGVSDGSISPINTQIEHYATSQAAMLIVDSVVHINGSFVVRQVAEPDCSGGLRLDIRTFRADDFPGNPDDPTYMDRIPSPEPPFVTVIGLAGHGTTPSPFDDNYRRYFDLRTSVFDALAPAPSRTTTFTVRCFIPSTQRWSNFVMPQPNSTVSVYGTIVGLVLADPSDTTSVSLLAISVDTIAYLGTGRPERPANGAQSPASSSGPPTTPRKRRWIDRPGSQSGSSRASQSSVTASQDASSTSSSGATEPVGVAFTDSQLASKDDPLLGRSNTMLLEYIASLGSTNLHLCEFHNIRIGRVYNTISCKYYCTESY</sequence>
<proteinExistence type="predicted"/>
<evidence type="ECO:0000313" key="2">
    <source>
        <dbReference type="EMBL" id="RPA80101.1"/>
    </source>
</evidence>
<feature type="compositionally biased region" description="Low complexity" evidence="1">
    <location>
        <begin position="237"/>
        <end position="247"/>
    </location>
</feature>
<gene>
    <name evidence="2" type="ORF">BJ508DRAFT_415587</name>
</gene>
<dbReference type="STRING" id="1160509.A0A3N4I7G2"/>
<protein>
    <submittedName>
        <fullName evidence="2">Uncharacterized protein</fullName>
    </submittedName>
</protein>
<dbReference type="EMBL" id="ML119692">
    <property type="protein sequence ID" value="RPA80101.1"/>
    <property type="molecule type" value="Genomic_DNA"/>
</dbReference>
<organism evidence="2 3">
    <name type="scientific">Ascobolus immersus RN42</name>
    <dbReference type="NCBI Taxonomy" id="1160509"/>
    <lineage>
        <taxon>Eukaryota</taxon>
        <taxon>Fungi</taxon>
        <taxon>Dikarya</taxon>
        <taxon>Ascomycota</taxon>
        <taxon>Pezizomycotina</taxon>
        <taxon>Pezizomycetes</taxon>
        <taxon>Pezizales</taxon>
        <taxon>Ascobolaceae</taxon>
        <taxon>Ascobolus</taxon>
    </lineage>
</organism>
<dbReference type="AlphaFoldDB" id="A0A3N4I7G2"/>
<name>A0A3N4I7G2_ASCIM</name>
<dbReference type="Proteomes" id="UP000275078">
    <property type="component" value="Unassembled WGS sequence"/>
</dbReference>